<keyword evidence="1" id="KW-0812">Transmembrane</keyword>
<dbReference type="PANTHER" id="PTHR35394:SF5">
    <property type="entry name" value="DUF3176 DOMAIN-CONTAINING PROTEIN"/>
    <property type="match status" value="1"/>
</dbReference>
<evidence type="ECO:0000313" key="3">
    <source>
        <dbReference type="Proteomes" id="UP001595075"/>
    </source>
</evidence>
<sequence length="592" mass="65327">MELEPQMRMVPRVSEGDLSSSQTLLDAEPTSNQIPSTIKPTQDFHPRILKRERTIIGWWKYEILASFVAVGALMALMLIMSYFQGRPQDEISLPGSLQLSAIIAALSTVIRAALLVPVTSALSQDAWLWLADPKQRPSRKSRLVDMEVTDEASRGPWGCLLFLFEARRRYTAFIAALVIILSLTISTFTQQTLVFEMLPIHSGRIIIPNIPRSQSWSTYQAISDASTRYLSSSIKAAINHGFFASNIQPVPVSCITGNCTWPETASLAVCGGCTESTFTMECDPDSTRKQYCNYTSPSGTKFLNESGVYFASMNGQGAIYNSSDDNRRYLANWDLGGVNSSLYLPDSWNRTTYKSQECALWVCVKSYSAIVQGTHQVTTEIAEWSTIIDRGNYTSGHKVNSTFGNPLHDLNPGGRNYSVTDQAIGQINIFMSGFFNGNVYMPGMHGIGYSNDFIELFYNATMHNALDAFVKNIAMSMSNVFRTAEPAQDDYFNGTASTLSVVIRWRWMAIPIILVALSVIVSAINIVRTYKTGVGAWKGSPLALLACDIDLQLKYVAAVNMDVPNGLSKSIGGSKVVLTKDDQAGWIFQVSN</sequence>
<keyword evidence="1" id="KW-0472">Membrane</keyword>
<keyword evidence="3" id="KW-1185">Reference proteome</keyword>
<keyword evidence="1" id="KW-1133">Transmembrane helix</keyword>
<evidence type="ECO:0008006" key="4">
    <source>
        <dbReference type="Google" id="ProtNLM"/>
    </source>
</evidence>
<evidence type="ECO:0000256" key="1">
    <source>
        <dbReference type="SAM" id="Phobius"/>
    </source>
</evidence>
<dbReference type="EMBL" id="JAZHXI010000023">
    <property type="protein sequence ID" value="KAL2060391.1"/>
    <property type="molecule type" value="Genomic_DNA"/>
</dbReference>
<proteinExistence type="predicted"/>
<feature type="transmembrane region" description="Helical" evidence="1">
    <location>
        <begin position="63"/>
        <end position="83"/>
    </location>
</feature>
<dbReference type="Pfam" id="PF11374">
    <property type="entry name" value="DUF3176"/>
    <property type="match status" value="1"/>
</dbReference>
<reference evidence="2 3" key="1">
    <citation type="journal article" date="2024" name="Commun. Biol.">
        <title>Comparative genomic analysis of thermophilic fungi reveals convergent evolutionary adaptations and gene losses.</title>
        <authorList>
            <person name="Steindorff A.S."/>
            <person name="Aguilar-Pontes M.V."/>
            <person name="Robinson A.J."/>
            <person name="Andreopoulos B."/>
            <person name="LaButti K."/>
            <person name="Kuo A."/>
            <person name="Mondo S."/>
            <person name="Riley R."/>
            <person name="Otillar R."/>
            <person name="Haridas S."/>
            <person name="Lipzen A."/>
            <person name="Grimwood J."/>
            <person name="Schmutz J."/>
            <person name="Clum A."/>
            <person name="Reid I.D."/>
            <person name="Moisan M.C."/>
            <person name="Butler G."/>
            <person name="Nguyen T.T.M."/>
            <person name="Dewar K."/>
            <person name="Conant G."/>
            <person name="Drula E."/>
            <person name="Henrissat B."/>
            <person name="Hansel C."/>
            <person name="Singer S."/>
            <person name="Hutchinson M.I."/>
            <person name="de Vries R.P."/>
            <person name="Natvig D.O."/>
            <person name="Powell A.J."/>
            <person name="Tsang A."/>
            <person name="Grigoriev I.V."/>
        </authorList>
    </citation>
    <scope>NUCLEOTIDE SEQUENCE [LARGE SCALE GENOMIC DNA]</scope>
    <source>
        <strain evidence="2 3">CBS 494.80</strain>
    </source>
</reference>
<protein>
    <recommendedName>
        <fullName evidence="4">Carboxylic ester hydrolase</fullName>
    </recommendedName>
</protein>
<feature type="transmembrane region" description="Helical" evidence="1">
    <location>
        <begin position="95"/>
        <end position="114"/>
    </location>
</feature>
<organism evidence="2 3">
    <name type="scientific">Oculimacula yallundae</name>
    <dbReference type="NCBI Taxonomy" id="86028"/>
    <lineage>
        <taxon>Eukaryota</taxon>
        <taxon>Fungi</taxon>
        <taxon>Dikarya</taxon>
        <taxon>Ascomycota</taxon>
        <taxon>Pezizomycotina</taxon>
        <taxon>Leotiomycetes</taxon>
        <taxon>Helotiales</taxon>
        <taxon>Ploettnerulaceae</taxon>
        <taxon>Oculimacula</taxon>
    </lineage>
</organism>
<evidence type="ECO:0000313" key="2">
    <source>
        <dbReference type="EMBL" id="KAL2060391.1"/>
    </source>
</evidence>
<dbReference type="Proteomes" id="UP001595075">
    <property type="component" value="Unassembled WGS sequence"/>
</dbReference>
<accession>A0ABR4BTG2</accession>
<dbReference type="InterPro" id="IPR021514">
    <property type="entry name" value="DUF3176"/>
</dbReference>
<feature type="transmembrane region" description="Helical" evidence="1">
    <location>
        <begin position="505"/>
        <end position="527"/>
    </location>
</feature>
<name>A0ABR4BTG2_9HELO</name>
<comment type="caution">
    <text evidence="2">The sequence shown here is derived from an EMBL/GenBank/DDBJ whole genome shotgun (WGS) entry which is preliminary data.</text>
</comment>
<feature type="transmembrane region" description="Helical" evidence="1">
    <location>
        <begin position="170"/>
        <end position="189"/>
    </location>
</feature>
<dbReference type="PANTHER" id="PTHR35394">
    <property type="entry name" value="DUF3176 DOMAIN-CONTAINING PROTEIN"/>
    <property type="match status" value="1"/>
</dbReference>
<gene>
    <name evidence="2" type="ORF">VTL71DRAFT_9786</name>
</gene>